<organism evidence="1 2">
    <name type="scientific">Terricaulis silvestris</name>
    <dbReference type="NCBI Taxonomy" id="2686094"/>
    <lineage>
        <taxon>Bacteria</taxon>
        <taxon>Pseudomonadati</taxon>
        <taxon>Pseudomonadota</taxon>
        <taxon>Alphaproteobacteria</taxon>
        <taxon>Caulobacterales</taxon>
        <taxon>Caulobacteraceae</taxon>
        <taxon>Terricaulis</taxon>
    </lineage>
</organism>
<dbReference type="AlphaFoldDB" id="A0A6I6MVY8"/>
<reference evidence="2" key="1">
    <citation type="submission" date="2019-12" db="EMBL/GenBank/DDBJ databases">
        <title>Complete genome of Terracaulis silvestris 0127_4.</title>
        <authorList>
            <person name="Vieira S."/>
            <person name="Riedel T."/>
            <person name="Sproer C."/>
            <person name="Pascual J."/>
            <person name="Boedeker C."/>
            <person name="Overmann J."/>
        </authorList>
    </citation>
    <scope>NUCLEOTIDE SEQUENCE [LARGE SCALE GENOMIC DNA]</scope>
    <source>
        <strain evidence="2">0127_4</strain>
    </source>
</reference>
<sequence length="109" mass="12069">MARTKQSPEFEIDVGGETYVWRLQRLPQWSTDSNEWRGKAIAVRHKDGQREVVLEFPSGPPPKFGAPPLKPAQIPKPLIVRAIASAIAEGWNPMSRGRPVTIVVDETGA</sequence>
<keyword evidence="2" id="KW-1185">Reference proteome</keyword>
<accession>A0A6I6MVY8</accession>
<proteinExistence type="predicted"/>
<evidence type="ECO:0000313" key="2">
    <source>
        <dbReference type="Proteomes" id="UP000431269"/>
    </source>
</evidence>
<dbReference type="EMBL" id="CP047045">
    <property type="protein sequence ID" value="QGZ96917.1"/>
    <property type="molecule type" value="Genomic_DNA"/>
</dbReference>
<evidence type="ECO:0000313" key="1">
    <source>
        <dbReference type="EMBL" id="QGZ96917.1"/>
    </source>
</evidence>
<name>A0A6I6MVY8_9CAUL</name>
<dbReference type="RefSeq" id="WP_158767687.1">
    <property type="nucleotide sequence ID" value="NZ_CP047045.1"/>
</dbReference>
<dbReference type="KEGG" id="tsv:DSM104635_03782"/>
<protein>
    <submittedName>
        <fullName evidence="1">Uncharacterized protein</fullName>
    </submittedName>
</protein>
<dbReference type="Proteomes" id="UP000431269">
    <property type="component" value="Chromosome"/>
</dbReference>
<gene>
    <name evidence="1" type="ORF">DSM104635_03782</name>
</gene>